<feature type="transmembrane region" description="Helical" evidence="11">
    <location>
        <begin position="123"/>
        <end position="145"/>
    </location>
</feature>
<dbReference type="RefSeq" id="WP_072344434.1">
    <property type="nucleotide sequence ID" value="NZ_FPKU01000002.1"/>
</dbReference>
<keyword evidence="4 10" id="KW-0812">Transmembrane</keyword>
<dbReference type="InterPro" id="IPR002550">
    <property type="entry name" value="CNNM"/>
</dbReference>
<dbReference type="InterPro" id="IPR005170">
    <property type="entry name" value="Transptr-assoc_dom"/>
</dbReference>
<dbReference type="CDD" id="cd04590">
    <property type="entry name" value="CBS_pair_CorC_HlyC_assoc"/>
    <property type="match status" value="1"/>
</dbReference>
<dbReference type="AlphaFoldDB" id="A0A1K2I1Y9"/>
<dbReference type="Pfam" id="PF01595">
    <property type="entry name" value="CNNM"/>
    <property type="match status" value="1"/>
</dbReference>
<keyword evidence="6 10" id="KW-1133">Transmembrane helix</keyword>
<evidence type="ECO:0000256" key="1">
    <source>
        <dbReference type="ARBA" id="ARBA00004651"/>
    </source>
</evidence>
<evidence type="ECO:0000256" key="2">
    <source>
        <dbReference type="ARBA" id="ARBA00006446"/>
    </source>
</evidence>
<dbReference type="PANTHER" id="PTHR22777:SF32">
    <property type="entry name" value="UPF0053 INNER MEMBRANE PROTEIN YFJD"/>
    <property type="match status" value="1"/>
</dbReference>
<evidence type="ECO:0000256" key="7">
    <source>
        <dbReference type="ARBA" id="ARBA00023122"/>
    </source>
</evidence>
<dbReference type="InterPro" id="IPR000644">
    <property type="entry name" value="CBS_dom"/>
</dbReference>
<dbReference type="SMART" id="SM01091">
    <property type="entry name" value="CorC_HlyC"/>
    <property type="match status" value="1"/>
</dbReference>
<evidence type="ECO:0000256" key="5">
    <source>
        <dbReference type="ARBA" id="ARBA00022737"/>
    </source>
</evidence>
<dbReference type="Pfam" id="PF00571">
    <property type="entry name" value="CBS"/>
    <property type="match status" value="2"/>
</dbReference>
<evidence type="ECO:0000256" key="4">
    <source>
        <dbReference type="ARBA" id="ARBA00022692"/>
    </source>
</evidence>
<proteinExistence type="inferred from homology"/>
<comment type="subcellular location">
    <subcellularLocation>
        <location evidence="1">Cell membrane</location>
        <topology evidence="1">Multi-pass membrane protein</topology>
    </subcellularLocation>
</comment>
<dbReference type="PROSITE" id="PS51846">
    <property type="entry name" value="CNNM"/>
    <property type="match status" value="1"/>
</dbReference>
<dbReference type="PROSITE" id="PS51371">
    <property type="entry name" value="CBS"/>
    <property type="match status" value="2"/>
</dbReference>
<dbReference type="InterPro" id="IPR036318">
    <property type="entry name" value="FAD-bd_PCMH-like_sf"/>
</dbReference>
<feature type="domain" description="CBS" evidence="12">
    <location>
        <begin position="276"/>
        <end position="336"/>
    </location>
</feature>
<name>A0A1K2I1Y9_9HYPH</name>
<evidence type="ECO:0000313" key="14">
    <source>
        <dbReference type="EMBL" id="SFZ85772.1"/>
    </source>
</evidence>
<evidence type="ECO:0000256" key="3">
    <source>
        <dbReference type="ARBA" id="ARBA00022475"/>
    </source>
</evidence>
<comment type="similarity">
    <text evidence="2">Belongs to the UPF0053 family. Hemolysin C subfamily.</text>
</comment>
<sequence>MTTALWLTSAAIVALLAMSFFFSGSETAITAASRARMHQMARSGSRRAKLVERLSAEKERVIGAILLGNNIVNILASTLAASVLIQIFGEAGIAYATVVMTAAVVVFSEVLPKTLAIQRPDAFALVIAPILNPIVTIFAPVTLTIQKLVRLILRLFGVKTDATRDISGAEEIRDTLDLLHSEGEVVKNDKDRMGGLLDLKDLQVADIMVHRTRMLALDASDPPEALVDAVLASAFTRIPLYRDNPDNIVGVVHAKDVLRAVLAPGADVKTLELLAIATDPWFIPETTSAETQLNAFLKRKSHFALVVDEYGDVQGLITLEDILEEIVGAISDEHDVEVSGVTRQADGSYLLDGGLPIRDLNRVLDWHLPDEDFTTVAGLVIHVARMIPEPGQIYDFGGFRFTVLRKVKNRITQVRAQAVAEETDAAI</sequence>
<dbReference type="InterPro" id="IPR046342">
    <property type="entry name" value="CBS_dom_sf"/>
</dbReference>
<dbReference type="Proteomes" id="UP000183447">
    <property type="component" value="Unassembled WGS sequence"/>
</dbReference>
<accession>A0A1K2I1Y9</accession>
<evidence type="ECO:0000313" key="15">
    <source>
        <dbReference type="Proteomes" id="UP000183447"/>
    </source>
</evidence>
<dbReference type="GO" id="GO:0005886">
    <property type="term" value="C:plasma membrane"/>
    <property type="evidence" value="ECO:0007669"/>
    <property type="project" value="UniProtKB-SubCell"/>
</dbReference>
<dbReference type="InterPro" id="IPR044751">
    <property type="entry name" value="Ion_transp-like_CBS"/>
</dbReference>
<evidence type="ECO:0000259" key="12">
    <source>
        <dbReference type="PROSITE" id="PS51371"/>
    </source>
</evidence>
<evidence type="ECO:0000256" key="11">
    <source>
        <dbReference type="SAM" id="Phobius"/>
    </source>
</evidence>
<keyword evidence="3" id="KW-1003">Cell membrane</keyword>
<evidence type="ECO:0000259" key="13">
    <source>
        <dbReference type="PROSITE" id="PS51846"/>
    </source>
</evidence>
<keyword evidence="15" id="KW-1185">Reference proteome</keyword>
<evidence type="ECO:0000256" key="8">
    <source>
        <dbReference type="ARBA" id="ARBA00023136"/>
    </source>
</evidence>
<dbReference type="SUPFAM" id="SSF56176">
    <property type="entry name" value="FAD-binding/transporter-associated domain-like"/>
    <property type="match status" value="1"/>
</dbReference>
<dbReference type="EMBL" id="FPKU01000002">
    <property type="protein sequence ID" value="SFZ85772.1"/>
    <property type="molecule type" value="Genomic_DNA"/>
</dbReference>
<dbReference type="FunFam" id="3.10.580.10:FF:000002">
    <property type="entry name" value="Magnesium/cobalt efflux protein CorC"/>
    <property type="match status" value="1"/>
</dbReference>
<dbReference type="Gene3D" id="3.10.580.10">
    <property type="entry name" value="CBS-domain"/>
    <property type="match status" value="1"/>
</dbReference>
<evidence type="ECO:0000256" key="6">
    <source>
        <dbReference type="ARBA" id="ARBA00022989"/>
    </source>
</evidence>
<keyword evidence="7 9" id="KW-0129">CBS domain</keyword>
<dbReference type="Gene3D" id="3.30.465.10">
    <property type="match status" value="1"/>
</dbReference>
<evidence type="ECO:0000256" key="9">
    <source>
        <dbReference type="PROSITE-ProRule" id="PRU00703"/>
    </source>
</evidence>
<dbReference type="SUPFAM" id="SSF54631">
    <property type="entry name" value="CBS-domain pair"/>
    <property type="match status" value="1"/>
</dbReference>
<feature type="transmembrane region" description="Helical" evidence="11">
    <location>
        <begin position="61"/>
        <end position="85"/>
    </location>
</feature>
<protein>
    <submittedName>
        <fullName evidence="14">Mg2+ and Co2+ transporter CorB, contains DUF21, CBS pair, and CorC-HlyC domains</fullName>
    </submittedName>
</protein>
<keyword evidence="5" id="KW-0677">Repeat</keyword>
<dbReference type="PANTHER" id="PTHR22777">
    <property type="entry name" value="HEMOLYSIN-RELATED"/>
    <property type="match status" value="1"/>
</dbReference>
<gene>
    <name evidence="14" type="ORF">SAMN02983003_2942</name>
</gene>
<dbReference type="OrthoDB" id="9797674at2"/>
<organism evidence="14 15">
    <name type="scientific">Devosia enhydra</name>
    <dbReference type="NCBI Taxonomy" id="665118"/>
    <lineage>
        <taxon>Bacteria</taxon>
        <taxon>Pseudomonadati</taxon>
        <taxon>Pseudomonadota</taxon>
        <taxon>Alphaproteobacteria</taxon>
        <taxon>Hyphomicrobiales</taxon>
        <taxon>Devosiaceae</taxon>
        <taxon>Devosia</taxon>
    </lineage>
</organism>
<feature type="transmembrane region" description="Helical" evidence="11">
    <location>
        <begin position="92"/>
        <end position="111"/>
    </location>
</feature>
<reference evidence="14 15" key="1">
    <citation type="submission" date="2016-11" db="EMBL/GenBank/DDBJ databases">
        <authorList>
            <person name="Jaros S."/>
            <person name="Januszkiewicz K."/>
            <person name="Wedrychowicz H."/>
        </authorList>
    </citation>
    <scope>NUCLEOTIDE SEQUENCE [LARGE SCALE GENOMIC DNA]</scope>
    <source>
        <strain evidence="14 15">ATCC 23634</strain>
    </source>
</reference>
<dbReference type="Pfam" id="PF03471">
    <property type="entry name" value="CorC_HlyC"/>
    <property type="match status" value="1"/>
</dbReference>
<dbReference type="GO" id="GO:0050660">
    <property type="term" value="F:flavin adenine dinucleotide binding"/>
    <property type="evidence" value="ECO:0007669"/>
    <property type="project" value="InterPro"/>
</dbReference>
<keyword evidence="8 10" id="KW-0472">Membrane</keyword>
<dbReference type="InterPro" id="IPR016169">
    <property type="entry name" value="FAD-bd_PCMH_sub2"/>
</dbReference>
<dbReference type="STRING" id="665118.SAMN02983003_2942"/>
<feature type="domain" description="CBS" evidence="12">
    <location>
        <begin position="208"/>
        <end position="268"/>
    </location>
</feature>
<evidence type="ECO:0000256" key="10">
    <source>
        <dbReference type="PROSITE-ProRule" id="PRU01193"/>
    </source>
</evidence>
<feature type="domain" description="CNNM transmembrane" evidence="13">
    <location>
        <begin position="1"/>
        <end position="189"/>
    </location>
</feature>